<keyword evidence="4" id="KW-1185">Reference proteome</keyword>
<organism evidence="3 4">
    <name type="scientific">Penicillium digitatum (strain PHI26 / CECT 20796)</name>
    <name type="common">Green mold</name>
    <dbReference type="NCBI Taxonomy" id="1170229"/>
    <lineage>
        <taxon>Eukaryota</taxon>
        <taxon>Fungi</taxon>
        <taxon>Dikarya</taxon>
        <taxon>Ascomycota</taxon>
        <taxon>Pezizomycotina</taxon>
        <taxon>Eurotiomycetes</taxon>
        <taxon>Eurotiomycetidae</taxon>
        <taxon>Eurotiales</taxon>
        <taxon>Aspergillaceae</taxon>
        <taxon>Penicillium</taxon>
    </lineage>
</organism>
<reference evidence="4" key="1">
    <citation type="journal article" date="2012" name="BMC Genomics">
        <title>Genome sequence of the necrotrophic fungus Penicillium digitatum, the main postharvest pathogen of citrus.</title>
        <authorList>
            <person name="Marcet-Houben M."/>
            <person name="Ballester A.-R."/>
            <person name="de la Fuente B."/>
            <person name="Harries E."/>
            <person name="Marcos J.F."/>
            <person name="Gonzalez-Candelas L."/>
            <person name="Gabaldon T."/>
        </authorList>
    </citation>
    <scope>NUCLEOTIDE SEQUENCE [LARGE SCALE GENOMIC DNA]</scope>
    <source>
        <strain evidence="4">PHI26 / CECT 20796</strain>
    </source>
</reference>
<dbReference type="EMBL" id="AKCT01000232">
    <property type="protein sequence ID" value="EKV10107.1"/>
    <property type="molecule type" value="Genomic_DNA"/>
</dbReference>
<protein>
    <submittedName>
        <fullName evidence="3">Uncharacterized protein</fullName>
    </submittedName>
</protein>
<evidence type="ECO:0000256" key="2">
    <source>
        <dbReference type="SAM" id="SignalP"/>
    </source>
</evidence>
<evidence type="ECO:0000256" key="1">
    <source>
        <dbReference type="SAM" id="Phobius"/>
    </source>
</evidence>
<name>K9FNY8_PEND2</name>
<feature type="transmembrane region" description="Helical" evidence="1">
    <location>
        <begin position="6"/>
        <end position="31"/>
    </location>
</feature>
<dbReference type="HOGENOM" id="CLU_3299570_0_0_1"/>
<gene>
    <name evidence="3" type="ORF">PDIG_57980</name>
</gene>
<keyword evidence="1" id="KW-0472">Membrane</keyword>
<feature type="chain" id="PRO_5003928198" evidence="2">
    <location>
        <begin position="18"/>
        <end position="40"/>
    </location>
</feature>
<evidence type="ECO:0000313" key="3">
    <source>
        <dbReference type="EMBL" id="EKV10107.1"/>
    </source>
</evidence>
<keyword evidence="1" id="KW-1133">Transmembrane helix</keyword>
<keyword evidence="1" id="KW-0812">Transmembrane</keyword>
<proteinExistence type="predicted"/>
<dbReference type="InParanoid" id="K9FNY8"/>
<dbReference type="AlphaFoldDB" id="K9FNY8"/>
<keyword evidence="2" id="KW-0732">Signal</keyword>
<sequence>MHTTRAVALNFLEMTLCCTFLSLPGSILEAYNRLKKDGKP</sequence>
<dbReference type="Proteomes" id="UP000009882">
    <property type="component" value="Unassembled WGS sequence"/>
</dbReference>
<dbReference type="OrthoDB" id="4369670at2759"/>
<feature type="signal peptide" evidence="2">
    <location>
        <begin position="1"/>
        <end position="17"/>
    </location>
</feature>
<accession>K9FNY8</accession>
<comment type="caution">
    <text evidence="3">The sequence shown here is derived from an EMBL/GenBank/DDBJ whole genome shotgun (WGS) entry which is preliminary data.</text>
</comment>
<evidence type="ECO:0000313" key="4">
    <source>
        <dbReference type="Proteomes" id="UP000009882"/>
    </source>
</evidence>